<reference evidence="10" key="3">
    <citation type="submission" date="2025-09" db="UniProtKB">
        <authorList>
            <consortium name="Ensembl"/>
        </authorList>
    </citation>
    <scope>IDENTIFICATION</scope>
    <source>
        <strain evidence="10">Isolate ISIS603380</strain>
    </source>
</reference>
<dbReference type="eggNOG" id="KOG0627">
    <property type="taxonomic scope" value="Eukaryota"/>
</dbReference>
<keyword evidence="4" id="KW-0238">DNA-binding</keyword>
<evidence type="ECO:0000313" key="11">
    <source>
        <dbReference type="Proteomes" id="UP000007646"/>
    </source>
</evidence>
<proteinExistence type="inferred from homology"/>
<dbReference type="InParanoid" id="G3THZ5"/>
<dbReference type="AlphaFoldDB" id="G3THZ5"/>
<dbReference type="InterPro" id="IPR036388">
    <property type="entry name" value="WH-like_DNA-bd_sf"/>
</dbReference>
<keyword evidence="5" id="KW-0804">Transcription</keyword>
<evidence type="ECO:0000256" key="3">
    <source>
        <dbReference type="ARBA" id="ARBA00023015"/>
    </source>
</evidence>
<evidence type="ECO:0000256" key="6">
    <source>
        <dbReference type="ARBA" id="ARBA00023242"/>
    </source>
</evidence>
<feature type="region of interest" description="Disordered" evidence="8">
    <location>
        <begin position="230"/>
        <end position="285"/>
    </location>
</feature>
<evidence type="ECO:0000256" key="2">
    <source>
        <dbReference type="ARBA" id="ARBA00006403"/>
    </source>
</evidence>
<dbReference type="STRING" id="9785.ENSLAFP00000014232"/>
<feature type="compositionally biased region" description="Polar residues" evidence="8">
    <location>
        <begin position="14"/>
        <end position="27"/>
    </location>
</feature>
<protein>
    <submittedName>
        <fullName evidence="10">Heat shock transcription factor, X-linked member 3-like</fullName>
    </submittedName>
</protein>
<evidence type="ECO:0000313" key="10">
    <source>
        <dbReference type="Ensembl" id="ENSLAFP00000014232.3"/>
    </source>
</evidence>
<feature type="region of interest" description="Disordered" evidence="8">
    <location>
        <begin position="1"/>
        <end position="56"/>
    </location>
</feature>
<dbReference type="SUPFAM" id="SSF46785">
    <property type="entry name" value="Winged helix' DNA-binding domain"/>
    <property type="match status" value="1"/>
</dbReference>
<dbReference type="PANTHER" id="PTHR10015">
    <property type="entry name" value="HEAT SHOCK TRANSCRIPTION FACTOR"/>
    <property type="match status" value="1"/>
</dbReference>
<keyword evidence="11" id="KW-1185">Reference proteome</keyword>
<sequence>KEAEPSLCMDSGKKSSPPSQDPGSSMAHSPPRAGAPRTVSAGPAPPAVPAGAWDDPLPPGCPNGRFLLEDTAFQTPTERPSLRRPGPGTNTLSLRDGSLFSLPFPKKLWNIVSQFVSIWWECNGACIGINEKLFQKEILDRDGADKVFATHYMKSFIRQLNLYGFSKMHQIAWRPVCRARWFTEERSVCVVSKLHFYYCPYFKRDFPELLLKMKRRVGVTGSSKAVVHVYSQQRERQPEAPRSPSAPTAMERQEAPTCPGENKPAGLGNPELPDDTSGSSTAGWAPPATAARALEDVGRNMEAAALLSTRSPRQPERTQAPWATPGAEATILAQPPWAVRVRAAAQICSFGPMVGLQAEPPGYHSSPAMFLPWAGLLPFCCPWVPMPIRAMGPAAHMPVSSPPAMPFHCFANCPCFSDYRPAIIRPPGCPVFRDHHR</sequence>
<dbReference type="GO" id="GO:0003700">
    <property type="term" value="F:DNA-binding transcription factor activity"/>
    <property type="evidence" value="ECO:0007669"/>
    <property type="project" value="InterPro"/>
</dbReference>
<keyword evidence="6" id="KW-0539">Nucleus</keyword>
<evidence type="ECO:0000256" key="8">
    <source>
        <dbReference type="SAM" id="MobiDB-lite"/>
    </source>
</evidence>
<accession>G3THZ5</accession>
<evidence type="ECO:0000256" key="5">
    <source>
        <dbReference type="ARBA" id="ARBA00023163"/>
    </source>
</evidence>
<dbReference type="SMART" id="SM00415">
    <property type="entry name" value="HSF"/>
    <property type="match status" value="1"/>
</dbReference>
<dbReference type="FunCoup" id="G3THZ5">
    <property type="interactions" value="2"/>
</dbReference>
<reference evidence="10" key="2">
    <citation type="submission" date="2025-08" db="UniProtKB">
        <authorList>
            <consortium name="Ensembl"/>
        </authorList>
    </citation>
    <scope>IDENTIFICATION</scope>
    <source>
        <strain evidence="10">Isolate ISIS603380</strain>
    </source>
</reference>
<dbReference type="GO" id="GO:0043565">
    <property type="term" value="F:sequence-specific DNA binding"/>
    <property type="evidence" value="ECO:0007669"/>
    <property type="project" value="InterPro"/>
</dbReference>
<dbReference type="Proteomes" id="UP000007646">
    <property type="component" value="Unassembled WGS sequence"/>
</dbReference>
<reference evidence="10 11" key="1">
    <citation type="submission" date="2009-06" db="EMBL/GenBank/DDBJ databases">
        <title>The Genome Sequence of Loxodonta africana (African elephant).</title>
        <authorList>
            <person name="Di Palma F."/>
            <person name="Heiman D."/>
            <person name="Young S."/>
            <person name="Johnson J."/>
            <person name="Lander E.S."/>
            <person name="Lindblad-Toh K."/>
        </authorList>
    </citation>
    <scope>NUCLEOTIDE SEQUENCE [LARGE SCALE GENOMIC DNA]</scope>
    <source>
        <strain evidence="10 11">Isolate ISIS603380</strain>
    </source>
</reference>
<evidence type="ECO:0000256" key="1">
    <source>
        <dbReference type="ARBA" id="ARBA00004123"/>
    </source>
</evidence>
<organism evidence="10 11">
    <name type="scientific">Loxodonta africana</name>
    <name type="common">African elephant</name>
    <dbReference type="NCBI Taxonomy" id="9785"/>
    <lineage>
        <taxon>Eukaryota</taxon>
        <taxon>Metazoa</taxon>
        <taxon>Chordata</taxon>
        <taxon>Craniata</taxon>
        <taxon>Vertebrata</taxon>
        <taxon>Euteleostomi</taxon>
        <taxon>Mammalia</taxon>
        <taxon>Eutheria</taxon>
        <taxon>Afrotheria</taxon>
        <taxon>Proboscidea</taxon>
        <taxon>Elephantidae</taxon>
        <taxon>Loxodonta</taxon>
    </lineage>
</organism>
<dbReference type="GO" id="GO:0005634">
    <property type="term" value="C:nucleus"/>
    <property type="evidence" value="ECO:0007669"/>
    <property type="project" value="UniProtKB-SubCell"/>
</dbReference>
<dbReference type="InterPro" id="IPR036390">
    <property type="entry name" value="WH_DNA-bd_sf"/>
</dbReference>
<dbReference type="FunFam" id="1.10.10.10:FF:000349">
    <property type="entry name" value="Heat shock transcription factor, Y-linked"/>
    <property type="match status" value="1"/>
</dbReference>
<evidence type="ECO:0000256" key="4">
    <source>
        <dbReference type="ARBA" id="ARBA00023125"/>
    </source>
</evidence>
<evidence type="ECO:0000256" key="7">
    <source>
        <dbReference type="RuleBase" id="RU004020"/>
    </source>
</evidence>
<dbReference type="Pfam" id="PF00447">
    <property type="entry name" value="HSF_DNA-bind"/>
    <property type="match status" value="1"/>
</dbReference>
<keyword evidence="3" id="KW-0805">Transcription regulation</keyword>
<dbReference type="GeneTree" id="ENSGT00940000163633"/>
<dbReference type="PANTHER" id="PTHR10015:SF282">
    <property type="entry name" value="HEAT SHOCK TRANSCRIPTION FACTOR, X-LINKED"/>
    <property type="match status" value="1"/>
</dbReference>
<dbReference type="HOGENOM" id="CLU_053156_1_0_1"/>
<evidence type="ECO:0000259" key="9">
    <source>
        <dbReference type="SMART" id="SM00415"/>
    </source>
</evidence>
<comment type="subcellular location">
    <subcellularLocation>
        <location evidence="1">Nucleus</location>
    </subcellularLocation>
</comment>
<dbReference type="Ensembl" id="ENSLAFT00000016975.3">
    <property type="protein sequence ID" value="ENSLAFP00000014232.3"/>
    <property type="gene ID" value="ENSLAFG00000016976.3"/>
</dbReference>
<dbReference type="InterPro" id="IPR000232">
    <property type="entry name" value="HSF_DNA-bd"/>
</dbReference>
<dbReference type="Gene3D" id="1.10.10.10">
    <property type="entry name" value="Winged helix-like DNA-binding domain superfamily/Winged helix DNA-binding domain"/>
    <property type="match status" value="1"/>
</dbReference>
<comment type="similarity">
    <text evidence="2 7">Belongs to the HSF family.</text>
</comment>
<name>G3THZ5_LOXAF</name>
<feature type="domain" description="HSF-type DNA-binding" evidence="9">
    <location>
        <begin position="100"/>
        <end position="216"/>
    </location>
</feature>